<keyword evidence="3 11" id="KW-0812">Transmembrane</keyword>
<feature type="transmembrane region" description="Helical" evidence="11">
    <location>
        <begin position="789"/>
        <end position="806"/>
    </location>
</feature>
<dbReference type="GO" id="GO:0016887">
    <property type="term" value="F:ATP hydrolysis activity"/>
    <property type="evidence" value="ECO:0007669"/>
    <property type="project" value="InterPro"/>
</dbReference>
<feature type="transmembrane region" description="Helical" evidence="11">
    <location>
        <begin position="224"/>
        <end position="245"/>
    </location>
</feature>
<dbReference type="PROSITE" id="PS50846">
    <property type="entry name" value="HMA_2"/>
    <property type="match status" value="1"/>
</dbReference>
<feature type="transmembrane region" description="Helical" evidence="11">
    <location>
        <begin position="257"/>
        <end position="275"/>
    </location>
</feature>
<evidence type="ECO:0000313" key="14">
    <source>
        <dbReference type="Proteomes" id="UP000000740"/>
    </source>
</evidence>
<dbReference type="PRINTS" id="PR00119">
    <property type="entry name" value="CATATPASE"/>
</dbReference>
<evidence type="ECO:0000256" key="3">
    <source>
        <dbReference type="ARBA" id="ARBA00022692"/>
    </source>
</evidence>
<dbReference type="Gene3D" id="3.40.1110.10">
    <property type="entry name" value="Calcium-transporting ATPase, cytoplasmic domain N"/>
    <property type="match status" value="1"/>
</dbReference>
<feature type="domain" description="HMA" evidence="12">
    <location>
        <begin position="68"/>
        <end position="134"/>
    </location>
</feature>
<dbReference type="GO" id="GO:0016020">
    <property type="term" value="C:membrane"/>
    <property type="evidence" value="ECO:0007669"/>
    <property type="project" value="InterPro"/>
</dbReference>
<dbReference type="RefSeq" id="WP_015910470.1">
    <property type="nucleotide sequence ID" value="NC_012029.1"/>
</dbReference>
<dbReference type="GO" id="GO:0043682">
    <property type="term" value="F:P-type divalent copper transporter activity"/>
    <property type="evidence" value="ECO:0007669"/>
    <property type="project" value="TreeGrafter"/>
</dbReference>
<dbReference type="InterPro" id="IPR018303">
    <property type="entry name" value="ATPase_P-typ_P_site"/>
</dbReference>
<dbReference type="CDD" id="cd00371">
    <property type="entry name" value="HMA"/>
    <property type="match status" value="1"/>
</dbReference>
<keyword evidence="7" id="KW-1278">Translocase</keyword>
<evidence type="ECO:0000256" key="11">
    <source>
        <dbReference type="SAM" id="Phobius"/>
    </source>
</evidence>
<feature type="transmembrane region" description="Helical" evidence="11">
    <location>
        <begin position="812"/>
        <end position="828"/>
    </location>
</feature>
<feature type="transmembrane region" description="Helical" evidence="11">
    <location>
        <begin position="170"/>
        <end position="191"/>
    </location>
</feature>
<evidence type="ECO:0000256" key="2">
    <source>
        <dbReference type="ARBA" id="ARBA00006024"/>
    </source>
</evidence>
<feature type="region of interest" description="Disordered" evidence="10">
    <location>
        <begin position="562"/>
        <end position="591"/>
    </location>
</feature>
<dbReference type="NCBIfam" id="TIGR01494">
    <property type="entry name" value="ATPase_P-type"/>
    <property type="match status" value="2"/>
</dbReference>
<dbReference type="InterPro" id="IPR059000">
    <property type="entry name" value="ATPase_P-type_domA"/>
</dbReference>
<dbReference type="InterPro" id="IPR044492">
    <property type="entry name" value="P_typ_ATPase_HD_dom"/>
</dbReference>
<dbReference type="PANTHER" id="PTHR43520:SF8">
    <property type="entry name" value="P-TYPE CU(+) TRANSPORTER"/>
    <property type="match status" value="1"/>
</dbReference>
<feature type="compositionally biased region" description="Acidic residues" evidence="10">
    <location>
        <begin position="52"/>
        <end position="61"/>
    </location>
</feature>
<reference evidence="13 14" key="1">
    <citation type="journal article" date="2016" name="Stand. Genomic Sci.">
        <title>Complete genome sequence of the Antarctic Halorubrum lacusprofundi type strain ACAM 34.</title>
        <authorList>
            <person name="Anderson I.J."/>
            <person name="DasSarma P."/>
            <person name="Lucas S."/>
            <person name="Copeland A."/>
            <person name="Lapidus A."/>
            <person name="Del Rio T.G."/>
            <person name="Tice H."/>
            <person name="Dalin E."/>
            <person name="Bruce D.C."/>
            <person name="Goodwin L."/>
            <person name="Pitluck S."/>
            <person name="Sims D."/>
            <person name="Brettin T.S."/>
            <person name="Detter J.C."/>
            <person name="Han C.S."/>
            <person name="Larimer F."/>
            <person name="Hauser L."/>
            <person name="Land M."/>
            <person name="Ivanova N."/>
            <person name="Richardson P."/>
            <person name="Cavicchioli R."/>
            <person name="DasSarma S."/>
            <person name="Woese C.R."/>
            <person name="Kyrpides N.C."/>
        </authorList>
    </citation>
    <scope>NUCLEOTIDE SEQUENCE [LARGE SCALE GENOMIC DNA]</scope>
    <source>
        <strain evidence="14">ATCC 49239 / DSM 5036 / JCM 8891 / ACAM 34</strain>
    </source>
</reference>
<dbReference type="AlphaFoldDB" id="B9LPP4"/>
<dbReference type="HOGENOM" id="CLU_001771_0_3_2"/>
<keyword evidence="9 11" id="KW-0472">Membrane</keyword>
<dbReference type="InterPro" id="IPR036412">
    <property type="entry name" value="HAD-like_sf"/>
</dbReference>
<dbReference type="SUPFAM" id="SSF81653">
    <property type="entry name" value="Calcium ATPase, transduction domain A"/>
    <property type="match status" value="1"/>
</dbReference>
<feature type="transmembrane region" description="Helical" evidence="11">
    <location>
        <begin position="281"/>
        <end position="299"/>
    </location>
</feature>
<evidence type="ECO:0000313" key="13">
    <source>
        <dbReference type="EMBL" id="ACM57332.1"/>
    </source>
</evidence>
<evidence type="ECO:0000256" key="9">
    <source>
        <dbReference type="ARBA" id="ARBA00023136"/>
    </source>
</evidence>
<dbReference type="InterPro" id="IPR001757">
    <property type="entry name" value="P_typ_ATPase"/>
</dbReference>
<dbReference type="Gene3D" id="3.40.50.1000">
    <property type="entry name" value="HAD superfamily/HAD-like"/>
    <property type="match status" value="1"/>
</dbReference>
<keyword evidence="14" id="KW-1185">Reference proteome</keyword>
<comment type="similarity">
    <text evidence="2">Belongs to the cation transport ATPase (P-type) (TC 3.A.3) family. Type IB subfamily.</text>
</comment>
<dbReference type="GO" id="GO:0005524">
    <property type="term" value="F:ATP binding"/>
    <property type="evidence" value="ECO:0007669"/>
    <property type="project" value="UniProtKB-KW"/>
</dbReference>
<dbReference type="GO" id="GO:0055070">
    <property type="term" value="P:copper ion homeostasis"/>
    <property type="evidence" value="ECO:0007669"/>
    <property type="project" value="TreeGrafter"/>
</dbReference>
<dbReference type="SUPFAM" id="SSF56784">
    <property type="entry name" value="HAD-like"/>
    <property type="match status" value="1"/>
</dbReference>
<dbReference type="EMBL" id="CP001365">
    <property type="protein sequence ID" value="ACM57332.1"/>
    <property type="molecule type" value="Genomic_DNA"/>
</dbReference>
<comment type="subcellular location">
    <subcellularLocation>
        <location evidence="1">Endomembrane system</location>
        <topology evidence="1">Multi-pass membrane protein</topology>
    </subcellularLocation>
</comment>
<proteinExistence type="inferred from homology"/>
<dbReference type="SUPFAM" id="SSF55008">
    <property type="entry name" value="HMA, heavy metal-associated domain"/>
    <property type="match status" value="1"/>
</dbReference>
<evidence type="ECO:0000256" key="7">
    <source>
        <dbReference type="ARBA" id="ARBA00022967"/>
    </source>
</evidence>
<dbReference type="InterPro" id="IPR036163">
    <property type="entry name" value="HMA_dom_sf"/>
</dbReference>
<keyword evidence="4" id="KW-0479">Metal-binding</keyword>
<dbReference type="InterPro" id="IPR023214">
    <property type="entry name" value="HAD_sf"/>
</dbReference>
<feature type="region of interest" description="Disordered" evidence="10">
    <location>
        <begin position="37"/>
        <end position="65"/>
    </location>
</feature>
<keyword evidence="8 11" id="KW-1133">Transmembrane helix</keyword>
<dbReference type="eggNOG" id="arCOG01576">
    <property type="taxonomic scope" value="Archaea"/>
</dbReference>
<evidence type="ECO:0000256" key="10">
    <source>
        <dbReference type="SAM" id="MobiDB-lite"/>
    </source>
</evidence>
<dbReference type="PROSITE" id="PS00154">
    <property type="entry name" value="ATPASE_E1_E2"/>
    <property type="match status" value="1"/>
</dbReference>
<dbReference type="SFLD" id="SFLDS00003">
    <property type="entry name" value="Haloacid_Dehalogenase"/>
    <property type="match status" value="1"/>
</dbReference>
<dbReference type="Pfam" id="PF00702">
    <property type="entry name" value="Hydrolase"/>
    <property type="match status" value="1"/>
</dbReference>
<dbReference type="PANTHER" id="PTHR43520">
    <property type="entry name" value="ATP7, ISOFORM B"/>
    <property type="match status" value="1"/>
</dbReference>
<sequence length="833" mass="88980">MTTNCYLCGREVQSPTLETVDERSFCSSGCHDVYTTLGDADSPGVTRTSTENEVDQEEDAAPPDQHRSRTFLRIDGMYSATCEAYLESLAEDREGVLDAEASYVTETIRVEHDPDTVSKESLRDVLSTLGYTAYLREDASSDGAEAGGTTRRAREMGGIRKRRDDQLLGMRYSVGFLFGAFLLVPYVAILYPAHLASIFDWQALEIFEGAFQLDSQGAFVFLRLYFVMTGIILVFTGLPVLRGAYISLKMRRPNTDLLVAITAVSAYAYSTAAVVLGQNDIFYDLAIVVTAAVTAMVFYESSIKQRALNRLTELTISQVEHARTYDSDGKTQEVRVADLTSGDIVLVRQGERVPVDGELVEDSCTVDEAIVTGESLPVLKRAGDEIIGGSIVTDGAALVRVGPDVTSSIDRITTAVWDLQSATHGVQRHADQLASYAVLLVVGAAVAIGGAGVIAFGMGIPDAVLLALLILLAGSPWALGLATPLSVAKSLESALRRGIIIFDETVFERLRDVDIVVFDKTGTLTTGEMEVIEADAPADLLDAVAALEQRASHPAANAITTAFADENAPRGLDDQSDSEGNGNHTENTHRVTKFTNHRSGIEGTIDGTSYLVGNLDLFAERGWTVDDDIRSRVADARGFGQLPVIVGRDGTTEGLIVVGDEPRDGWDDTISRLGARDADIVVLTGDDEEATDFFKQHEDVTHVFATVPPEGKTATIRRLKSDGQVAMVGDGTNDAPALAAADLGISLGGGTALAADAADLAIVDNDIRSVETAFDLAGAARRRVKQNNLLAFSYNGIALLALAVGFFNPLSAAIAVIAGGGLVAVNARRKLLR</sequence>
<evidence type="ECO:0000259" key="12">
    <source>
        <dbReference type="PROSITE" id="PS50846"/>
    </source>
</evidence>
<evidence type="ECO:0000256" key="5">
    <source>
        <dbReference type="ARBA" id="ARBA00022741"/>
    </source>
</evidence>
<dbReference type="SFLD" id="SFLDG00002">
    <property type="entry name" value="C1.7:_P-type_atpase_like"/>
    <property type="match status" value="1"/>
</dbReference>
<dbReference type="InterPro" id="IPR023299">
    <property type="entry name" value="ATPase_P-typ_cyto_dom_N"/>
</dbReference>
<accession>B9LPP4</accession>
<evidence type="ECO:0000256" key="4">
    <source>
        <dbReference type="ARBA" id="ARBA00022723"/>
    </source>
</evidence>
<evidence type="ECO:0000256" key="6">
    <source>
        <dbReference type="ARBA" id="ARBA00022840"/>
    </source>
</evidence>
<dbReference type="InterPro" id="IPR008250">
    <property type="entry name" value="ATPase_P-typ_transduc_dom_A_sf"/>
</dbReference>
<organism evidence="13 14">
    <name type="scientific">Halorubrum lacusprofundi (strain ATCC 49239 / DSM 5036 / JCM 8891 / ACAM 34)</name>
    <dbReference type="NCBI Taxonomy" id="416348"/>
    <lineage>
        <taxon>Archaea</taxon>
        <taxon>Methanobacteriati</taxon>
        <taxon>Methanobacteriota</taxon>
        <taxon>Stenosarchaea group</taxon>
        <taxon>Halobacteria</taxon>
        <taxon>Halobacteriales</taxon>
        <taxon>Haloferacaceae</taxon>
        <taxon>Halorubrum</taxon>
    </lineage>
</organism>
<dbReference type="InterPro" id="IPR027256">
    <property type="entry name" value="P-typ_ATPase_IB"/>
</dbReference>
<feature type="transmembrane region" description="Helical" evidence="11">
    <location>
        <begin position="464"/>
        <end position="487"/>
    </location>
</feature>
<protein>
    <submittedName>
        <fullName evidence="13">Heavy metal translocating P-type ATPase</fullName>
    </submittedName>
</protein>
<dbReference type="GO" id="GO:0012505">
    <property type="term" value="C:endomembrane system"/>
    <property type="evidence" value="ECO:0007669"/>
    <property type="project" value="UniProtKB-SubCell"/>
</dbReference>
<keyword evidence="5" id="KW-0547">Nucleotide-binding</keyword>
<dbReference type="Gene3D" id="3.30.70.100">
    <property type="match status" value="1"/>
</dbReference>
<dbReference type="Pfam" id="PF00403">
    <property type="entry name" value="HMA"/>
    <property type="match status" value="1"/>
</dbReference>
<dbReference type="GO" id="GO:0005507">
    <property type="term" value="F:copper ion binding"/>
    <property type="evidence" value="ECO:0007669"/>
    <property type="project" value="TreeGrafter"/>
</dbReference>
<dbReference type="NCBIfam" id="TIGR01525">
    <property type="entry name" value="ATPase-IB_hvy"/>
    <property type="match status" value="1"/>
</dbReference>
<name>B9LPP4_HALLT</name>
<gene>
    <name evidence="13" type="ordered locus">Hlac_1750</name>
</gene>
<dbReference type="InterPro" id="IPR006121">
    <property type="entry name" value="HMA_dom"/>
</dbReference>
<dbReference type="GeneID" id="7399621"/>
<dbReference type="KEGG" id="hla:Hlac_1750"/>
<dbReference type="SFLD" id="SFLDF00027">
    <property type="entry name" value="p-type_atpase"/>
    <property type="match status" value="1"/>
</dbReference>
<dbReference type="Pfam" id="PF00122">
    <property type="entry name" value="E1-E2_ATPase"/>
    <property type="match status" value="1"/>
</dbReference>
<dbReference type="Gene3D" id="2.70.150.10">
    <property type="entry name" value="Calcium-transporting ATPase, cytoplasmic transduction domain A"/>
    <property type="match status" value="1"/>
</dbReference>
<evidence type="ECO:0000256" key="8">
    <source>
        <dbReference type="ARBA" id="ARBA00022989"/>
    </source>
</evidence>
<feature type="transmembrane region" description="Helical" evidence="11">
    <location>
        <begin position="436"/>
        <end position="458"/>
    </location>
</feature>
<evidence type="ECO:0000256" key="1">
    <source>
        <dbReference type="ARBA" id="ARBA00004127"/>
    </source>
</evidence>
<keyword evidence="6" id="KW-0067">ATP-binding</keyword>
<dbReference type="Proteomes" id="UP000000740">
    <property type="component" value="Chromosome 1"/>
</dbReference>